<feature type="coiled-coil region" evidence="1">
    <location>
        <begin position="106"/>
        <end position="133"/>
    </location>
</feature>
<evidence type="ECO:0000256" key="1">
    <source>
        <dbReference type="SAM" id="Coils"/>
    </source>
</evidence>
<keyword evidence="4" id="KW-1185">Reference proteome</keyword>
<feature type="region of interest" description="Disordered" evidence="2">
    <location>
        <begin position="1"/>
        <end position="56"/>
    </location>
</feature>
<accession>A0A8H7UZZ3</accession>
<reference evidence="3" key="1">
    <citation type="submission" date="2020-12" db="EMBL/GenBank/DDBJ databases">
        <title>Metabolic potential, ecology and presence of endohyphal bacteria is reflected in genomic diversity of Mucoromycotina.</title>
        <authorList>
            <person name="Muszewska A."/>
            <person name="Okrasinska A."/>
            <person name="Steczkiewicz K."/>
            <person name="Drgas O."/>
            <person name="Orlowska M."/>
            <person name="Perlinska-Lenart U."/>
            <person name="Aleksandrzak-Piekarczyk T."/>
            <person name="Szatraj K."/>
            <person name="Zielenkiewicz U."/>
            <person name="Pilsyk S."/>
            <person name="Malc E."/>
            <person name="Mieczkowski P."/>
            <person name="Kruszewska J.S."/>
            <person name="Biernat P."/>
            <person name="Pawlowska J."/>
        </authorList>
    </citation>
    <scope>NUCLEOTIDE SEQUENCE</scope>
    <source>
        <strain evidence="3">WA0000017839</strain>
    </source>
</reference>
<gene>
    <name evidence="3" type="ORF">INT47_006232</name>
</gene>
<dbReference type="Proteomes" id="UP000603453">
    <property type="component" value="Unassembled WGS sequence"/>
</dbReference>
<sequence>MSASNSPISNSAAERAAPEHVENVQLLSSGVDEDIVMSEGDQVAAPSSSPSPSPSVEVKINIHEEFTAEMLIESAKEDLEDKKSKYYICLGNYLHLSKTNRDGEAIKHARETSKEAEKLFKDAEETLKVLKLSNAREVPVVEEKNSFVPPGLPFLQLVTDAICEKPHLPKFDSSLETLAPFLFEQGYTKLAESSLNWKAGESELLNYYDTPLRKFLNMGRVWSMKQGASKSVRSSGAKFQKLRRQACLEDGVQLVLCFWWNLRPEVRKACIVPLAANYGTKMPSNVEDIIALVTTTTLDTSSLLLNHGETSSV</sequence>
<feature type="non-terminal residue" evidence="3">
    <location>
        <position position="313"/>
    </location>
</feature>
<name>A0A8H7UZZ3_9FUNG</name>
<protein>
    <submittedName>
        <fullName evidence="3">Uncharacterized protein</fullName>
    </submittedName>
</protein>
<proteinExistence type="predicted"/>
<dbReference type="AlphaFoldDB" id="A0A8H7UZZ3"/>
<dbReference type="OrthoDB" id="2260752at2759"/>
<keyword evidence="1" id="KW-0175">Coiled coil</keyword>
<comment type="caution">
    <text evidence="3">The sequence shown here is derived from an EMBL/GenBank/DDBJ whole genome shotgun (WGS) entry which is preliminary data.</text>
</comment>
<evidence type="ECO:0000256" key="2">
    <source>
        <dbReference type="SAM" id="MobiDB-lite"/>
    </source>
</evidence>
<evidence type="ECO:0000313" key="3">
    <source>
        <dbReference type="EMBL" id="KAG2202040.1"/>
    </source>
</evidence>
<dbReference type="EMBL" id="JAEPRD010000065">
    <property type="protein sequence ID" value="KAG2202040.1"/>
    <property type="molecule type" value="Genomic_DNA"/>
</dbReference>
<feature type="compositionally biased region" description="Low complexity" evidence="2">
    <location>
        <begin position="1"/>
        <end position="13"/>
    </location>
</feature>
<evidence type="ECO:0000313" key="4">
    <source>
        <dbReference type="Proteomes" id="UP000603453"/>
    </source>
</evidence>
<organism evidence="3 4">
    <name type="scientific">Mucor saturninus</name>
    <dbReference type="NCBI Taxonomy" id="64648"/>
    <lineage>
        <taxon>Eukaryota</taxon>
        <taxon>Fungi</taxon>
        <taxon>Fungi incertae sedis</taxon>
        <taxon>Mucoromycota</taxon>
        <taxon>Mucoromycotina</taxon>
        <taxon>Mucoromycetes</taxon>
        <taxon>Mucorales</taxon>
        <taxon>Mucorineae</taxon>
        <taxon>Mucoraceae</taxon>
        <taxon>Mucor</taxon>
    </lineage>
</organism>